<keyword evidence="12" id="KW-1185">Reference proteome</keyword>
<dbReference type="NCBIfam" id="NF008453">
    <property type="entry name" value="PRK11308.1"/>
    <property type="match status" value="2"/>
</dbReference>
<dbReference type="GO" id="GO:0016887">
    <property type="term" value="F:ATP hydrolysis activity"/>
    <property type="evidence" value="ECO:0007669"/>
    <property type="project" value="InterPro"/>
</dbReference>
<dbReference type="GO" id="GO:0005524">
    <property type="term" value="F:ATP binding"/>
    <property type="evidence" value="ECO:0007669"/>
    <property type="project" value="UniProtKB-KW"/>
</dbReference>
<dbReference type="FunFam" id="3.40.50.300:FF:000016">
    <property type="entry name" value="Oligopeptide ABC transporter ATP-binding component"/>
    <property type="match status" value="1"/>
</dbReference>
<dbReference type="InterPro" id="IPR003439">
    <property type="entry name" value="ABC_transporter-like_ATP-bd"/>
</dbReference>
<evidence type="ECO:0000256" key="4">
    <source>
        <dbReference type="ARBA" id="ARBA00022475"/>
    </source>
</evidence>
<feature type="domain" description="ABC transporter" evidence="10">
    <location>
        <begin position="18"/>
        <end position="267"/>
    </location>
</feature>
<dbReference type="PROSITE" id="PS00211">
    <property type="entry name" value="ABC_TRANSPORTER_1"/>
    <property type="match status" value="2"/>
</dbReference>
<evidence type="ECO:0000313" key="11">
    <source>
        <dbReference type="EMBL" id="KAA0015351.1"/>
    </source>
</evidence>
<dbReference type="Pfam" id="PF08352">
    <property type="entry name" value="oligo_HPY"/>
    <property type="match status" value="2"/>
</dbReference>
<evidence type="ECO:0000256" key="5">
    <source>
        <dbReference type="ARBA" id="ARBA00022741"/>
    </source>
</evidence>
<feature type="domain" description="ABC transporter" evidence="10">
    <location>
        <begin position="288"/>
        <end position="540"/>
    </location>
</feature>
<dbReference type="NCBIfam" id="NF007739">
    <property type="entry name" value="PRK10419.1"/>
    <property type="match status" value="2"/>
</dbReference>
<keyword evidence="5" id="KW-0547">Nucleotide-binding</keyword>
<dbReference type="InterPro" id="IPR017871">
    <property type="entry name" value="ABC_transporter-like_CS"/>
</dbReference>
<evidence type="ECO:0000256" key="9">
    <source>
        <dbReference type="ARBA" id="ARBA00047356"/>
    </source>
</evidence>
<evidence type="ECO:0000313" key="12">
    <source>
        <dbReference type="Proteomes" id="UP000466024"/>
    </source>
</evidence>
<dbReference type="EMBL" id="VTPX01000023">
    <property type="protein sequence ID" value="KAA0015351.1"/>
    <property type="molecule type" value="Genomic_DNA"/>
</dbReference>
<dbReference type="InterPro" id="IPR050388">
    <property type="entry name" value="ABC_Ni/Peptide_Import"/>
</dbReference>
<comment type="caution">
    <text evidence="11">The sequence shown here is derived from an EMBL/GenBank/DDBJ whole genome shotgun (WGS) entry which is preliminary data.</text>
</comment>
<keyword evidence="3" id="KW-0813">Transport</keyword>
<name>A0A640W8T4_9GAMM</name>
<protein>
    <recommendedName>
        <fullName evidence="8">ABC-type dipeptide transporter</fullName>
        <ecNumber evidence="8">7.4.2.9</ecNumber>
    </recommendedName>
</protein>
<accession>A0A640W8T4</accession>
<sequence>MSDDVIQFGPAPAPVLDIRGLQVATQSSPAKPILKGIDFAIAPGETLCLVGESGSGKSVTSLAVMGLLPKGSLKATGGRIELEGDSLLDVSPTRLRDLRASRMAMIFQEPMTALNPLMRVGEQIEEVLVMHQRGLSAKQRCDRVLEMLDQVQLPDIERVYASWPHQLSGGQRQRIMIAMALILEPKLLIADEPTTALDVTTQKQILKLIKQLQERHGTSVLFITHDMGVVADIADRVCVMRHGEVVETQPIDALLRRPTTDYTRQLLTAVPSLRPRASREVTDREIVLEAIELEKRYGQASRWARLAGKASAQTLAASDINFALTRGRTLGIVGESGSGKSTVARCVMRMIEPTGGGVRVMGKDIASLGRAALKPHRKRIQMVFQDPFRSLNPRLTIGTSLIEGPVNYGTSHEEALARAAELLELVGLPKDALGRYPHQFSGGQRQRIAIARALAMEPDVLVADEAVSALDVSVQAQVLGLLDDIQRRLGVAVLFITHDLSVAAQICDEVMVMQKGVVVEYGPASRVLGAPEHPYTRSLMLAAPGRHWDFSEFRPLDRVFEETPTSNSTTTVYP</sequence>
<gene>
    <name evidence="11" type="ORF">F0A16_20905</name>
</gene>
<evidence type="ECO:0000259" key="10">
    <source>
        <dbReference type="PROSITE" id="PS50893"/>
    </source>
</evidence>
<dbReference type="CDD" id="cd03257">
    <property type="entry name" value="ABC_NikE_OppD_transporters"/>
    <property type="match status" value="2"/>
</dbReference>
<keyword evidence="7" id="KW-0472">Membrane</keyword>
<dbReference type="RefSeq" id="WP_149437906.1">
    <property type="nucleotide sequence ID" value="NZ_VTPX01000023.1"/>
</dbReference>
<dbReference type="Proteomes" id="UP000466024">
    <property type="component" value="Unassembled WGS sequence"/>
</dbReference>
<dbReference type="SMART" id="SM00382">
    <property type="entry name" value="AAA"/>
    <property type="match status" value="2"/>
</dbReference>
<evidence type="ECO:0000256" key="2">
    <source>
        <dbReference type="ARBA" id="ARBA00005417"/>
    </source>
</evidence>
<dbReference type="InterPro" id="IPR027417">
    <property type="entry name" value="P-loop_NTPase"/>
</dbReference>
<keyword evidence="6 11" id="KW-0067">ATP-binding</keyword>
<reference evidence="11 12" key="1">
    <citation type="submission" date="2019-08" db="EMBL/GenBank/DDBJ databases">
        <title>Bioinformatics analysis of the strain L3 and L5.</title>
        <authorList>
            <person name="Li X."/>
        </authorList>
    </citation>
    <scope>NUCLEOTIDE SEQUENCE [LARGE SCALE GENOMIC DNA]</scope>
    <source>
        <strain evidence="11 12">L3</strain>
    </source>
</reference>
<dbReference type="GO" id="GO:0005886">
    <property type="term" value="C:plasma membrane"/>
    <property type="evidence" value="ECO:0007669"/>
    <property type="project" value="UniProtKB-SubCell"/>
</dbReference>
<dbReference type="PANTHER" id="PTHR43297">
    <property type="entry name" value="OLIGOPEPTIDE TRANSPORT ATP-BINDING PROTEIN APPD"/>
    <property type="match status" value="1"/>
</dbReference>
<keyword evidence="4" id="KW-1003">Cell membrane</keyword>
<dbReference type="InterPro" id="IPR013563">
    <property type="entry name" value="Oligopep_ABC_C"/>
</dbReference>
<dbReference type="PANTHER" id="PTHR43297:SF2">
    <property type="entry name" value="DIPEPTIDE TRANSPORT ATP-BINDING PROTEIN DPPD"/>
    <property type="match status" value="1"/>
</dbReference>
<proteinExistence type="inferred from homology"/>
<comment type="subcellular location">
    <subcellularLocation>
        <location evidence="1">Cell inner membrane</location>
        <topology evidence="1">Peripheral membrane protein</topology>
    </subcellularLocation>
</comment>
<comment type="catalytic activity">
    <reaction evidence="9">
        <text>a dipeptide(out) + ATP + H2O = a dipeptide(in) + ADP + phosphate + H(+)</text>
        <dbReference type="Rhea" id="RHEA:23120"/>
        <dbReference type="ChEBI" id="CHEBI:15377"/>
        <dbReference type="ChEBI" id="CHEBI:15378"/>
        <dbReference type="ChEBI" id="CHEBI:30616"/>
        <dbReference type="ChEBI" id="CHEBI:43474"/>
        <dbReference type="ChEBI" id="CHEBI:90799"/>
        <dbReference type="ChEBI" id="CHEBI:456216"/>
        <dbReference type="EC" id="7.4.2.9"/>
    </reaction>
</comment>
<dbReference type="GO" id="GO:0015833">
    <property type="term" value="P:peptide transport"/>
    <property type="evidence" value="ECO:0007669"/>
    <property type="project" value="InterPro"/>
</dbReference>
<dbReference type="PROSITE" id="PS50893">
    <property type="entry name" value="ABC_TRANSPORTER_2"/>
    <property type="match status" value="2"/>
</dbReference>
<dbReference type="EC" id="7.4.2.9" evidence="8"/>
<evidence type="ECO:0000256" key="3">
    <source>
        <dbReference type="ARBA" id="ARBA00022448"/>
    </source>
</evidence>
<comment type="similarity">
    <text evidence="2">Belongs to the ABC transporter superfamily.</text>
</comment>
<dbReference type="InterPro" id="IPR003593">
    <property type="entry name" value="AAA+_ATPase"/>
</dbReference>
<evidence type="ECO:0000256" key="8">
    <source>
        <dbReference type="ARBA" id="ARBA00038852"/>
    </source>
</evidence>
<evidence type="ECO:0000256" key="1">
    <source>
        <dbReference type="ARBA" id="ARBA00004417"/>
    </source>
</evidence>
<dbReference type="SUPFAM" id="SSF52540">
    <property type="entry name" value="P-loop containing nucleoside triphosphate hydrolases"/>
    <property type="match status" value="2"/>
</dbReference>
<evidence type="ECO:0000256" key="7">
    <source>
        <dbReference type="ARBA" id="ARBA00023136"/>
    </source>
</evidence>
<dbReference type="Gene3D" id="3.40.50.300">
    <property type="entry name" value="P-loop containing nucleotide triphosphate hydrolases"/>
    <property type="match status" value="2"/>
</dbReference>
<dbReference type="AlphaFoldDB" id="A0A640W8T4"/>
<evidence type="ECO:0000256" key="6">
    <source>
        <dbReference type="ARBA" id="ARBA00022840"/>
    </source>
</evidence>
<dbReference type="GO" id="GO:0055085">
    <property type="term" value="P:transmembrane transport"/>
    <property type="evidence" value="ECO:0007669"/>
    <property type="project" value="UniProtKB-ARBA"/>
</dbReference>
<organism evidence="11 12">
    <name type="scientific">Salinicola corii</name>
    <dbReference type="NCBI Taxonomy" id="2606937"/>
    <lineage>
        <taxon>Bacteria</taxon>
        <taxon>Pseudomonadati</taxon>
        <taxon>Pseudomonadota</taxon>
        <taxon>Gammaproteobacteria</taxon>
        <taxon>Oceanospirillales</taxon>
        <taxon>Halomonadaceae</taxon>
        <taxon>Salinicola</taxon>
    </lineage>
</organism>
<dbReference type="Pfam" id="PF00005">
    <property type="entry name" value="ABC_tran"/>
    <property type="match status" value="2"/>
</dbReference>